<feature type="non-terminal residue" evidence="4">
    <location>
        <position position="291"/>
    </location>
</feature>
<keyword evidence="2" id="KW-0521">NADP</keyword>
<gene>
    <name evidence="4" type="ORF">RHS03_01734</name>
</gene>
<keyword evidence="3" id="KW-0560">Oxidoreductase</keyword>
<evidence type="ECO:0000256" key="2">
    <source>
        <dbReference type="ARBA" id="ARBA00022857"/>
    </source>
</evidence>
<comment type="similarity">
    <text evidence="1">Belongs to the short-chain dehydrogenases/reductases (SDR) family.</text>
</comment>
<accession>A0A8H7HYB8</accession>
<evidence type="ECO:0000313" key="5">
    <source>
        <dbReference type="Proteomes" id="UP000602905"/>
    </source>
</evidence>
<dbReference type="SUPFAM" id="SSF51735">
    <property type="entry name" value="NAD(P)-binding Rossmann-fold domains"/>
    <property type="match status" value="1"/>
</dbReference>
<organism evidence="4 5">
    <name type="scientific">Rhizoctonia solani</name>
    <dbReference type="NCBI Taxonomy" id="456999"/>
    <lineage>
        <taxon>Eukaryota</taxon>
        <taxon>Fungi</taxon>
        <taxon>Dikarya</taxon>
        <taxon>Basidiomycota</taxon>
        <taxon>Agaricomycotina</taxon>
        <taxon>Agaricomycetes</taxon>
        <taxon>Cantharellales</taxon>
        <taxon>Ceratobasidiaceae</taxon>
        <taxon>Rhizoctonia</taxon>
    </lineage>
</organism>
<proteinExistence type="inferred from homology"/>
<dbReference type="Proteomes" id="UP000602905">
    <property type="component" value="Unassembled WGS sequence"/>
</dbReference>
<dbReference type="PANTHER" id="PTHR24320:SF236">
    <property type="entry name" value="SHORT-CHAIN DEHYDROGENASE-RELATED"/>
    <property type="match status" value="1"/>
</dbReference>
<reference evidence="4" key="1">
    <citation type="submission" date="2020-09" db="EMBL/GenBank/DDBJ databases">
        <title>Comparative genome analyses of four rice-infecting Rhizoctonia solani isolates reveal extensive enrichment of homogalacturonan modification genes.</title>
        <authorList>
            <person name="Lee D.-Y."/>
            <person name="Jeon J."/>
            <person name="Kim K.-T."/>
            <person name="Cheong K."/>
            <person name="Song H."/>
            <person name="Choi G."/>
            <person name="Ko J."/>
            <person name="Opiyo S.O."/>
            <person name="Zuo S."/>
            <person name="Madhav S."/>
            <person name="Lee Y.-H."/>
            <person name="Wang G.-L."/>
        </authorList>
    </citation>
    <scope>NUCLEOTIDE SEQUENCE</scope>
    <source>
        <strain evidence="4">AG1-IA WGL</strain>
    </source>
</reference>
<dbReference type="Pfam" id="PF00106">
    <property type="entry name" value="adh_short"/>
    <property type="match status" value="1"/>
</dbReference>
<dbReference type="Gene3D" id="3.40.50.720">
    <property type="entry name" value="NAD(P)-binding Rossmann-like Domain"/>
    <property type="match status" value="1"/>
</dbReference>
<dbReference type="GO" id="GO:0016491">
    <property type="term" value="F:oxidoreductase activity"/>
    <property type="evidence" value="ECO:0007669"/>
    <property type="project" value="UniProtKB-KW"/>
</dbReference>
<dbReference type="PANTHER" id="PTHR24320">
    <property type="entry name" value="RETINOL DEHYDROGENASE"/>
    <property type="match status" value="1"/>
</dbReference>
<dbReference type="AlphaFoldDB" id="A0A8H7HYB8"/>
<dbReference type="InterPro" id="IPR036291">
    <property type="entry name" value="NAD(P)-bd_dom_sf"/>
</dbReference>
<evidence type="ECO:0000256" key="1">
    <source>
        <dbReference type="ARBA" id="ARBA00006484"/>
    </source>
</evidence>
<dbReference type="EMBL" id="JACYCD010000047">
    <property type="protein sequence ID" value="KAF8711044.1"/>
    <property type="molecule type" value="Genomic_DNA"/>
</dbReference>
<dbReference type="OrthoDB" id="191139at2759"/>
<dbReference type="PRINTS" id="PR00081">
    <property type="entry name" value="GDHRDH"/>
</dbReference>
<evidence type="ECO:0000256" key="3">
    <source>
        <dbReference type="ARBA" id="ARBA00023002"/>
    </source>
</evidence>
<comment type="caution">
    <text evidence="4">The sequence shown here is derived from an EMBL/GenBank/DDBJ whole genome shotgun (WGS) entry which is preliminary data.</text>
</comment>
<dbReference type="InterPro" id="IPR002347">
    <property type="entry name" value="SDR_fam"/>
</dbReference>
<protein>
    <submittedName>
        <fullName evidence="4">NAD-P-binding protein</fullName>
    </submittedName>
</protein>
<sequence length="291" mass="32132">MIVTGGNTGIGKETCKALLNKNAKVYLAARNKSRADEAIEWLKNETSGKAPIFLELDLANFASIRKAVEEFKSKETELHVLFNNAGVMVPPVEQRTTEGYDLQFGTNVLGHYLFTTLLLPMLIHTAKNSPLAHGHARVINTSSSAVYHVPKGGIIWETLGIDASSVQACKTLGTHKLYYQSKLGNVLFSNELARRYASQGIISSSLNPGNLQTDLVRHLNWFVVGLLGFFLHPASYGALTQLWSGTTLDGESHSGKFLIPWARVGDAGPYSHDKELAERLWNWLEEQVKCH</sequence>
<name>A0A8H7HYB8_9AGAM</name>
<evidence type="ECO:0000313" key="4">
    <source>
        <dbReference type="EMBL" id="KAF8711044.1"/>
    </source>
</evidence>